<dbReference type="Proteomes" id="UP000001628">
    <property type="component" value="Unassembled WGS sequence"/>
</dbReference>
<organism evidence="1 2">
    <name type="scientific">Paracoccidioides brasiliensis (strain Pb18)</name>
    <dbReference type="NCBI Taxonomy" id="502780"/>
    <lineage>
        <taxon>Eukaryota</taxon>
        <taxon>Fungi</taxon>
        <taxon>Dikarya</taxon>
        <taxon>Ascomycota</taxon>
        <taxon>Pezizomycotina</taxon>
        <taxon>Eurotiomycetes</taxon>
        <taxon>Eurotiomycetidae</taxon>
        <taxon>Onygenales</taxon>
        <taxon>Ajellomycetaceae</taxon>
        <taxon>Paracoccidioides</taxon>
    </lineage>
</organism>
<dbReference type="GeneID" id="22587466"/>
<reference evidence="1 2" key="1">
    <citation type="journal article" date="2011" name="PLoS Genet.">
        <title>Comparative genomic analysis of human fungal pathogens causing paracoccidioidomycosis.</title>
        <authorList>
            <person name="Desjardins C.A."/>
            <person name="Champion M.D."/>
            <person name="Holder J.W."/>
            <person name="Muszewska A."/>
            <person name="Goldberg J."/>
            <person name="Bailao A.M."/>
            <person name="Brigido M.M."/>
            <person name="Ferreira M.E."/>
            <person name="Garcia A.M."/>
            <person name="Grynberg M."/>
            <person name="Gujja S."/>
            <person name="Heiman D.I."/>
            <person name="Henn M.R."/>
            <person name="Kodira C.D."/>
            <person name="Leon-Narvaez H."/>
            <person name="Longo L.V."/>
            <person name="Ma L.J."/>
            <person name="Malavazi I."/>
            <person name="Matsuo A.L."/>
            <person name="Morais F.V."/>
            <person name="Pereira M."/>
            <person name="Rodriguez-Brito S."/>
            <person name="Sakthikumar S."/>
            <person name="Salem-Izacc S.M."/>
            <person name="Sykes S.M."/>
            <person name="Teixeira M.M."/>
            <person name="Vallejo M.C."/>
            <person name="Walter M.E."/>
            <person name="Yandava C."/>
            <person name="Young S."/>
            <person name="Zeng Q."/>
            <person name="Zucker J."/>
            <person name="Felipe M.S."/>
            <person name="Goldman G.H."/>
            <person name="Haas B.J."/>
            <person name="McEwen J.G."/>
            <person name="Nino-Vega G."/>
            <person name="Puccia R."/>
            <person name="San-Blas G."/>
            <person name="Soares C.M."/>
            <person name="Birren B.W."/>
            <person name="Cuomo C.A."/>
        </authorList>
    </citation>
    <scope>NUCLEOTIDE SEQUENCE [LARGE SCALE GENOMIC DNA]</scope>
    <source>
        <strain evidence="1 2">Pb18</strain>
    </source>
</reference>
<gene>
    <name evidence="1" type="ORF">PADG_11569</name>
</gene>
<accession>A0A0A0HYC7</accession>
<sequence>MEPHPFHPIRPVEAKILQTSFHGEEFPKEVQGPADVDEILEIEQLCINHPVVLAEVEKLKLSSWHRRSQ</sequence>
<protein>
    <submittedName>
        <fullName evidence="1">Uncharacterized protein</fullName>
    </submittedName>
</protein>
<proteinExistence type="predicted"/>
<name>A0A0A0HYC7_PARBD</name>
<dbReference type="AlphaFoldDB" id="A0A0A0HYC7"/>
<dbReference type="InParanoid" id="A0A0A0HYC7"/>
<dbReference type="VEuPathDB" id="FungiDB:PADG_11569"/>
<keyword evidence="2" id="KW-1185">Reference proteome</keyword>
<dbReference type="RefSeq" id="XP_010759026.1">
    <property type="nucleotide sequence ID" value="XM_010760724.1"/>
</dbReference>
<dbReference type="KEGG" id="pbn:PADG_11569"/>
<dbReference type="EMBL" id="KN275959">
    <property type="protein sequence ID" value="KGM92370.1"/>
    <property type="molecule type" value="Genomic_DNA"/>
</dbReference>
<dbReference type="HOGENOM" id="CLU_2776629_0_0_1"/>
<evidence type="ECO:0000313" key="1">
    <source>
        <dbReference type="EMBL" id="KGM92370.1"/>
    </source>
</evidence>
<evidence type="ECO:0000313" key="2">
    <source>
        <dbReference type="Proteomes" id="UP000001628"/>
    </source>
</evidence>